<dbReference type="GO" id="GO:0032259">
    <property type="term" value="P:methylation"/>
    <property type="evidence" value="ECO:0007669"/>
    <property type="project" value="UniProtKB-KW"/>
</dbReference>
<evidence type="ECO:0000256" key="1">
    <source>
        <dbReference type="ARBA" id="ARBA00022603"/>
    </source>
</evidence>
<organism evidence="5 6">
    <name type="scientific">Sorangium cellulosum</name>
    <name type="common">Polyangium cellulosum</name>
    <dbReference type="NCBI Taxonomy" id="56"/>
    <lineage>
        <taxon>Bacteria</taxon>
        <taxon>Pseudomonadati</taxon>
        <taxon>Myxococcota</taxon>
        <taxon>Polyangia</taxon>
        <taxon>Polyangiales</taxon>
        <taxon>Polyangiaceae</taxon>
        <taxon>Sorangium</taxon>
    </lineage>
</organism>
<comment type="cofactor">
    <cofactor evidence="3">
        <name>Zn(2+)</name>
        <dbReference type="ChEBI" id="CHEBI:29105"/>
    </cofactor>
</comment>
<sequence>MARYRTSLPQLGNTEFLTDGGLETTLIYKQGIELPYFAAFDLLKDERGRVALEGYFRTYVEMAREHRVGCVLESATWRASADWGRRLDISGEALSAMNRAAIDLLVPLARGYETETTPIVISGCVGPRGDGYRVSERMSAPEAEQYHRPQIEAFSQTEADLVSAITMNYVEEAIGIVRAASAVGMPAVVSFTVETDGRLPSGQALEDAILTLDAESPIAPAYYMINCAHPAHFEGVLRRGGAWLSRVRGLRANASTRSHAELDASTELDDGDPEDLGRRYAELAALLPRLNVIGGCCGTDDRHVAAMYRSCAPVFEGRRPS</sequence>
<dbReference type="Proteomes" id="UP000075420">
    <property type="component" value="Unassembled WGS sequence"/>
</dbReference>
<dbReference type="PANTHER" id="PTHR11103">
    <property type="entry name" value="SLR1189 PROTEIN"/>
    <property type="match status" value="1"/>
</dbReference>
<protein>
    <submittedName>
        <fullName evidence="5">Homocysteine methyltransferase</fullName>
    </submittedName>
</protein>
<name>A0A150PEH8_SORCE</name>
<feature type="binding site" evidence="3">
    <location>
        <position position="296"/>
    </location>
    <ligand>
        <name>Zn(2+)</name>
        <dbReference type="ChEBI" id="CHEBI:29105"/>
    </ligand>
</feature>
<reference evidence="5 6" key="1">
    <citation type="submission" date="2014-02" db="EMBL/GenBank/DDBJ databases">
        <title>The small core and large imbalanced accessory genome model reveals a collaborative survival strategy of Sorangium cellulosum strains in nature.</title>
        <authorList>
            <person name="Han K."/>
            <person name="Peng R."/>
            <person name="Blom J."/>
            <person name="Li Y.-Z."/>
        </authorList>
    </citation>
    <scope>NUCLEOTIDE SEQUENCE [LARGE SCALE GENOMIC DNA]</scope>
    <source>
        <strain evidence="5 6">So0157-25</strain>
    </source>
</reference>
<dbReference type="AlphaFoldDB" id="A0A150PEH8"/>
<dbReference type="Gene3D" id="3.20.20.330">
    <property type="entry name" value="Homocysteine-binding-like domain"/>
    <property type="match status" value="1"/>
</dbReference>
<evidence type="ECO:0000259" key="4">
    <source>
        <dbReference type="PROSITE" id="PS50970"/>
    </source>
</evidence>
<evidence type="ECO:0000313" key="5">
    <source>
        <dbReference type="EMBL" id="KYF54056.1"/>
    </source>
</evidence>
<evidence type="ECO:0000256" key="2">
    <source>
        <dbReference type="ARBA" id="ARBA00022679"/>
    </source>
</evidence>
<evidence type="ECO:0000256" key="3">
    <source>
        <dbReference type="PROSITE-ProRule" id="PRU00333"/>
    </source>
</evidence>
<dbReference type="EMBL" id="JELY01001957">
    <property type="protein sequence ID" value="KYF54056.1"/>
    <property type="molecule type" value="Genomic_DNA"/>
</dbReference>
<keyword evidence="3" id="KW-0862">Zinc</keyword>
<evidence type="ECO:0000313" key="6">
    <source>
        <dbReference type="Proteomes" id="UP000075420"/>
    </source>
</evidence>
<dbReference type="GO" id="GO:0046872">
    <property type="term" value="F:metal ion binding"/>
    <property type="evidence" value="ECO:0007669"/>
    <property type="project" value="UniProtKB-KW"/>
</dbReference>
<accession>A0A150PEH8</accession>
<dbReference type="InterPro" id="IPR036589">
    <property type="entry name" value="HCY_dom_sf"/>
</dbReference>
<dbReference type="SUPFAM" id="SSF82282">
    <property type="entry name" value="Homocysteine S-methyltransferase"/>
    <property type="match status" value="1"/>
</dbReference>
<proteinExistence type="predicted"/>
<comment type="caution">
    <text evidence="5">The sequence shown here is derived from an EMBL/GenBank/DDBJ whole genome shotgun (WGS) entry which is preliminary data.</text>
</comment>
<dbReference type="Pfam" id="PF02574">
    <property type="entry name" value="S-methyl_trans"/>
    <property type="match status" value="1"/>
</dbReference>
<feature type="binding site" evidence="3">
    <location>
        <position position="227"/>
    </location>
    <ligand>
        <name>Zn(2+)</name>
        <dbReference type="ChEBI" id="CHEBI:29105"/>
    </ligand>
</feature>
<feature type="binding site" evidence="3">
    <location>
        <position position="297"/>
    </location>
    <ligand>
        <name>Zn(2+)</name>
        <dbReference type="ChEBI" id="CHEBI:29105"/>
    </ligand>
</feature>
<keyword evidence="2 3" id="KW-0808">Transferase</keyword>
<dbReference type="InterPro" id="IPR003726">
    <property type="entry name" value="HCY_dom"/>
</dbReference>
<gene>
    <name evidence="5" type="ORF">BE08_41610</name>
</gene>
<keyword evidence="3" id="KW-0479">Metal-binding</keyword>
<feature type="domain" description="Hcy-binding" evidence="4">
    <location>
        <begin position="4"/>
        <end position="311"/>
    </location>
</feature>
<keyword evidence="1 3" id="KW-0489">Methyltransferase</keyword>
<dbReference type="GO" id="GO:0008168">
    <property type="term" value="F:methyltransferase activity"/>
    <property type="evidence" value="ECO:0007669"/>
    <property type="project" value="UniProtKB-UniRule"/>
</dbReference>
<dbReference type="PANTHER" id="PTHR11103:SF18">
    <property type="entry name" value="SLR1189 PROTEIN"/>
    <property type="match status" value="1"/>
</dbReference>
<dbReference type="PROSITE" id="PS50970">
    <property type="entry name" value="HCY"/>
    <property type="match status" value="1"/>
</dbReference>